<gene>
    <name evidence="2" type="ORF">IAA42_02640</name>
</gene>
<accession>A0A9D1Z9R3</accession>
<dbReference type="Proteomes" id="UP000824133">
    <property type="component" value="Unassembled WGS sequence"/>
</dbReference>
<evidence type="ECO:0000313" key="2">
    <source>
        <dbReference type="EMBL" id="HIY79316.1"/>
    </source>
</evidence>
<keyword evidence="1" id="KW-1133">Transmembrane helix</keyword>
<comment type="caution">
    <text evidence="2">The sequence shown here is derived from an EMBL/GenBank/DDBJ whole genome shotgun (WGS) entry which is preliminary data.</text>
</comment>
<keyword evidence="1" id="KW-0812">Transmembrane</keyword>
<dbReference type="Pfam" id="PF16152">
    <property type="entry name" value="DUF4860"/>
    <property type="match status" value="1"/>
</dbReference>
<organism evidence="2 3">
    <name type="scientific">Candidatus Olsenella excrementavium</name>
    <dbReference type="NCBI Taxonomy" id="2838709"/>
    <lineage>
        <taxon>Bacteria</taxon>
        <taxon>Bacillati</taxon>
        <taxon>Actinomycetota</taxon>
        <taxon>Coriobacteriia</taxon>
        <taxon>Coriobacteriales</taxon>
        <taxon>Atopobiaceae</taxon>
        <taxon>Olsenella</taxon>
    </lineage>
</organism>
<keyword evidence="1" id="KW-0472">Membrane</keyword>
<dbReference type="InterPro" id="IPR032340">
    <property type="entry name" value="DUF4860"/>
</dbReference>
<reference evidence="2" key="1">
    <citation type="journal article" date="2021" name="PeerJ">
        <title>Extensive microbial diversity within the chicken gut microbiome revealed by metagenomics and culture.</title>
        <authorList>
            <person name="Gilroy R."/>
            <person name="Ravi A."/>
            <person name="Getino M."/>
            <person name="Pursley I."/>
            <person name="Horton D.L."/>
            <person name="Alikhan N.F."/>
            <person name="Baker D."/>
            <person name="Gharbi K."/>
            <person name="Hall N."/>
            <person name="Watson M."/>
            <person name="Adriaenssens E.M."/>
            <person name="Foster-Nyarko E."/>
            <person name="Jarju S."/>
            <person name="Secka A."/>
            <person name="Antonio M."/>
            <person name="Oren A."/>
            <person name="Chaudhuri R.R."/>
            <person name="La Ragione R."/>
            <person name="Hildebrand F."/>
            <person name="Pallen M.J."/>
        </authorList>
    </citation>
    <scope>NUCLEOTIDE SEQUENCE</scope>
    <source>
        <strain evidence="2">ChiHjej10B9-743</strain>
    </source>
</reference>
<name>A0A9D1Z9R3_9ACTN</name>
<evidence type="ECO:0000256" key="1">
    <source>
        <dbReference type="SAM" id="Phobius"/>
    </source>
</evidence>
<proteinExistence type="predicted"/>
<sequence>MSARMDQLLDAIGEARATRGAERGGRSTHVFAVALLALFLLALLGAIAFGTQVYQRLNERSGAAADARSPLGVIVNAVRATDAPGSVERGDGPEGDALVLVERLETGTYETRFFLCDGWLVEQYAVAGAPYEADGATRLAEAGSFSFELDDGMLTVSCDAGIARAALRSQVEGVAS</sequence>
<reference evidence="2" key="2">
    <citation type="submission" date="2021-04" db="EMBL/GenBank/DDBJ databases">
        <authorList>
            <person name="Gilroy R."/>
        </authorList>
    </citation>
    <scope>NUCLEOTIDE SEQUENCE</scope>
    <source>
        <strain evidence="2">ChiHjej10B9-743</strain>
    </source>
</reference>
<evidence type="ECO:0000313" key="3">
    <source>
        <dbReference type="Proteomes" id="UP000824133"/>
    </source>
</evidence>
<dbReference type="AlphaFoldDB" id="A0A9D1Z9R3"/>
<dbReference type="EMBL" id="DXCP01000017">
    <property type="protein sequence ID" value="HIY79316.1"/>
    <property type="molecule type" value="Genomic_DNA"/>
</dbReference>
<protein>
    <submittedName>
        <fullName evidence="2">DUF4860 domain-containing protein</fullName>
    </submittedName>
</protein>
<feature type="transmembrane region" description="Helical" evidence="1">
    <location>
        <begin position="30"/>
        <end position="50"/>
    </location>
</feature>